<gene>
    <name evidence="4" type="ORF">L207DRAFT_563174</name>
</gene>
<evidence type="ECO:0000259" key="2">
    <source>
        <dbReference type="Pfam" id="PF01425"/>
    </source>
</evidence>
<keyword evidence="1" id="KW-1133">Transmembrane helix</keyword>
<reference evidence="4 5" key="1">
    <citation type="submission" date="2016-04" db="EMBL/GenBank/DDBJ databases">
        <title>A degradative enzymes factory behind the ericoid mycorrhizal symbiosis.</title>
        <authorList>
            <consortium name="DOE Joint Genome Institute"/>
            <person name="Martino E."/>
            <person name="Morin E."/>
            <person name="Grelet G."/>
            <person name="Kuo A."/>
            <person name="Kohler A."/>
            <person name="Daghino S."/>
            <person name="Barry K."/>
            <person name="Choi C."/>
            <person name="Cichocki N."/>
            <person name="Clum A."/>
            <person name="Copeland A."/>
            <person name="Hainaut M."/>
            <person name="Haridas S."/>
            <person name="Labutti K."/>
            <person name="Lindquist E."/>
            <person name="Lipzen A."/>
            <person name="Khouja H.-R."/>
            <person name="Murat C."/>
            <person name="Ohm R."/>
            <person name="Olson A."/>
            <person name="Spatafora J."/>
            <person name="Veneault-Fourrey C."/>
            <person name="Henrissat B."/>
            <person name="Grigoriev I."/>
            <person name="Martin F."/>
            <person name="Perotto S."/>
        </authorList>
    </citation>
    <scope>NUCLEOTIDE SEQUENCE [LARGE SCALE GENOMIC DNA]</scope>
    <source>
        <strain evidence="4 5">F</strain>
    </source>
</reference>
<organism evidence="4 5">
    <name type="scientific">Hyaloscypha variabilis (strain UAMH 11265 / GT02V1 / F)</name>
    <name type="common">Meliniomyces variabilis</name>
    <dbReference type="NCBI Taxonomy" id="1149755"/>
    <lineage>
        <taxon>Eukaryota</taxon>
        <taxon>Fungi</taxon>
        <taxon>Dikarya</taxon>
        <taxon>Ascomycota</taxon>
        <taxon>Pezizomycotina</taxon>
        <taxon>Leotiomycetes</taxon>
        <taxon>Helotiales</taxon>
        <taxon>Hyaloscyphaceae</taxon>
        <taxon>Hyaloscypha</taxon>
        <taxon>Hyaloscypha variabilis</taxon>
    </lineage>
</organism>
<dbReference type="AlphaFoldDB" id="A0A2J6S032"/>
<evidence type="ECO:0000313" key="4">
    <source>
        <dbReference type="EMBL" id="PMD44122.1"/>
    </source>
</evidence>
<feature type="transmembrane region" description="Helical" evidence="1">
    <location>
        <begin position="653"/>
        <end position="671"/>
    </location>
</feature>
<keyword evidence="1" id="KW-0472">Membrane</keyword>
<dbReference type="PANTHER" id="PTHR46310">
    <property type="entry name" value="AMIDASE 1"/>
    <property type="match status" value="1"/>
</dbReference>
<evidence type="ECO:0000313" key="5">
    <source>
        <dbReference type="Proteomes" id="UP000235786"/>
    </source>
</evidence>
<dbReference type="EMBL" id="KZ613941">
    <property type="protein sequence ID" value="PMD44122.1"/>
    <property type="molecule type" value="Genomic_DNA"/>
</dbReference>
<dbReference type="InterPro" id="IPR036928">
    <property type="entry name" value="AS_sf"/>
</dbReference>
<keyword evidence="5" id="KW-1185">Reference proteome</keyword>
<feature type="domain" description="Amidase" evidence="2">
    <location>
        <begin position="189"/>
        <end position="368"/>
    </location>
</feature>
<dbReference type="STRING" id="1149755.A0A2J6S032"/>
<dbReference type="SUPFAM" id="SSF75304">
    <property type="entry name" value="Amidase signature (AS) enzymes"/>
    <property type="match status" value="1"/>
</dbReference>
<dbReference type="Proteomes" id="UP000235786">
    <property type="component" value="Unassembled WGS sequence"/>
</dbReference>
<dbReference type="InterPro" id="IPR023631">
    <property type="entry name" value="Amidase_dom"/>
</dbReference>
<evidence type="ECO:0000256" key="1">
    <source>
        <dbReference type="SAM" id="Phobius"/>
    </source>
</evidence>
<sequence>MAMLSLRQHCVVTAGSVAYYVRNRVEKVFTWGRSPDSVAPVLVLNLPSRKFDVQALKDIFVNFEARDDVFSSRFINGAILYAQTTGNESEGQVMPTAVEEFLRAQSSELVFSDPSDTAPRIPEGPYFLKGKNLHQAWRLYEDELCSFVSAVVPADEGDGHDFQPLHAGAYSGTHLVVAVPSRLYFQKIPGKPLNGKRITIKDNFHLSGVVTTMGSRSYTNYYGVQNTTSSYVQSLLDQGAVIVGKTKMGAYTGSEGPPEKVVDYFPPWNPRGDGYQGPSGSSMGAGSSVAGYDWIDVALGTDTTGSTRMPAASYGLWGIKSSPGIFSLDGVMPSVKPFDSLGLLARTSTEIQELYSAVGALGKPDFEKPNRIIYPTDFFPMQNPKQQAMQEEFLEALEKYLGVEHIKMGLSDKWMETGPADGKEKTLKVYMEKSGYWPNFYDGYHTYDDFIAGYEEKFKKKVYTSPFMTTRWQRGINTTKEQRDQGLQECETVAKWMAKEVLTPGTIMLIPAGRPGANYRDTIPEPGRGGPPDTAFSPMYLATAIGAPHLIVPIGQNPFESRVSGNTEYAPIIGSLIGVKGSDSMLLNVAHAALKNAGWPTTVLTGRYMFDLGNNTRNSVIGDHQTQPSEPKLQYFPAVDPNQPDSVATISRFFVIVLVVTTVLTSMWSCLKHKKKRP</sequence>
<dbReference type="Gene3D" id="3.90.1300.10">
    <property type="entry name" value="Amidase signature (AS) domain"/>
    <property type="match status" value="1"/>
</dbReference>
<dbReference type="OrthoDB" id="5423360at2759"/>
<evidence type="ECO:0000259" key="3">
    <source>
        <dbReference type="Pfam" id="PF26053"/>
    </source>
</evidence>
<protein>
    <submittedName>
        <fullName evidence="4">Amidase signature enzyme</fullName>
    </submittedName>
</protein>
<dbReference type="Pfam" id="PF26053">
    <property type="entry name" value="DUF8016"/>
    <property type="match status" value="1"/>
</dbReference>
<dbReference type="PANTHER" id="PTHR46310:SF7">
    <property type="entry name" value="AMIDASE 1"/>
    <property type="match status" value="1"/>
</dbReference>
<proteinExistence type="predicted"/>
<name>A0A2J6S032_HYAVF</name>
<dbReference type="Pfam" id="PF01425">
    <property type="entry name" value="Amidase"/>
    <property type="match status" value="1"/>
</dbReference>
<accession>A0A2J6S032</accession>
<dbReference type="InterPro" id="IPR058329">
    <property type="entry name" value="Arp1_N"/>
</dbReference>
<feature type="domain" description="Scytalone dehydratase-like protein Arp1 N-terminal" evidence="3">
    <location>
        <begin position="36"/>
        <end position="130"/>
    </location>
</feature>
<keyword evidence="1" id="KW-0812">Transmembrane</keyword>